<proteinExistence type="predicted"/>
<organism evidence="1 2">
    <name type="scientific">Hominiventricola filiformis</name>
    <dbReference type="NCBI Taxonomy" id="2885352"/>
    <lineage>
        <taxon>Bacteria</taxon>
        <taxon>Bacillati</taxon>
        <taxon>Bacillota</taxon>
        <taxon>Clostridia</taxon>
        <taxon>Lachnospirales</taxon>
        <taxon>Lachnospiraceae</taxon>
        <taxon>Hominiventricola</taxon>
    </lineage>
</organism>
<evidence type="ECO:0000313" key="2">
    <source>
        <dbReference type="Proteomes" id="UP001198220"/>
    </source>
</evidence>
<dbReference type="SUPFAM" id="SSF51658">
    <property type="entry name" value="Xylose isomerase-like"/>
    <property type="match status" value="1"/>
</dbReference>
<reference evidence="1 2" key="1">
    <citation type="submission" date="2021-10" db="EMBL/GenBank/DDBJ databases">
        <title>Anaerobic single-cell dispensing facilitates the cultivation of human gut bacteria.</title>
        <authorList>
            <person name="Afrizal A."/>
        </authorList>
    </citation>
    <scope>NUCLEOTIDE SEQUENCE [LARGE SCALE GENOMIC DNA]</scope>
    <source>
        <strain evidence="1 2">CLA-AA-H276</strain>
    </source>
</reference>
<dbReference type="Gene3D" id="3.20.20.150">
    <property type="entry name" value="Divalent-metal-dependent TIM barrel enzymes"/>
    <property type="match status" value="1"/>
</dbReference>
<dbReference type="InterPro" id="IPR036237">
    <property type="entry name" value="Xyl_isomerase-like_sf"/>
</dbReference>
<dbReference type="RefSeq" id="WP_308459889.1">
    <property type="nucleotide sequence ID" value="NZ_JAJEPS010000016.1"/>
</dbReference>
<name>A0AAE3DBZ2_9FIRM</name>
<accession>A0AAE3DBZ2</accession>
<dbReference type="EMBL" id="JAJEPS010000016">
    <property type="protein sequence ID" value="MCC2127177.1"/>
    <property type="molecule type" value="Genomic_DNA"/>
</dbReference>
<keyword evidence="2" id="KW-1185">Reference proteome</keyword>
<dbReference type="Proteomes" id="UP001198220">
    <property type="component" value="Unassembled WGS sequence"/>
</dbReference>
<protein>
    <recommendedName>
        <fullName evidence="3">Xylose isomerase-like TIM barrel domain-containing protein</fullName>
    </recommendedName>
</protein>
<dbReference type="AlphaFoldDB" id="A0AAE3DBZ2"/>
<comment type="caution">
    <text evidence="1">The sequence shown here is derived from an EMBL/GenBank/DDBJ whole genome shotgun (WGS) entry which is preliminary data.</text>
</comment>
<sequence>MENLWWPGLNFRRPEMTYLLLESIHYQKKGLMLDTGHFLHTHPHILSDDPMEQMNQLFTHIFAIDKHQPFTALGVRELVERIQPEYVTLEYITESREQLAEYLSQGMAALKNEKIFVNPLTNWE</sequence>
<evidence type="ECO:0000313" key="1">
    <source>
        <dbReference type="EMBL" id="MCC2127177.1"/>
    </source>
</evidence>
<gene>
    <name evidence="1" type="ORF">LKD36_13470</name>
</gene>
<evidence type="ECO:0008006" key="3">
    <source>
        <dbReference type="Google" id="ProtNLM"/>
    </source>
</evidence>